<dbReference type="NCBIfam" id="NF006053">
    <property type="entry name" value="PRK08201.1"/>
    <property type="match status" value="1"/>
</dbReference>
<reference evidence="6" key="2">
    <citation type="submission" date="2019-03" db="EMBL/GenBank/DDBJ databases">
        <authorList>
            <person name="Yan Y.-Q."/>
            <person name="Du Z.-J."/>
        </authorList>
    </citation>
    <scope>NUCLEOTIDE SEQUENCE</scope>
    <source>
        <strain evidence="6">PP-F2FG21</strain>
    </source>
</reference>
<evidence type="ECO:0000256" key="2">
    <source>
        <dbReference type="ARBA" id="ARBA00022723"/>
    </source>
</evidence>
<dbReference type="OrthoDB" id="9761532at2"/>
<evidence type="ECO:0000256" key="1">
    <source>
        <dbReference type="ARBA" id="ARBA00022670"/>
    </source>
</evidence>
<dbReference type="Pfam" id="PF01546">
    <property type="entry name" value="Peptidase_M20"/>
    <property type="match status" value="1"/>
</dbReference>
<keyword evidence="2" id="KW-0479">Metal-binding</keyword>
<dbReference type="EMBL" id="SNQG01000006">
    <property type="protein sequence ID" value="TEW64584.1"/>
    <property type="molecule type" value="Genomic_DNA"/>
</dbReference>
<dbReference type="GO" id="GO:0006508">
    <property type="term" value="P:proteolysis"/>
    <property type="evidence" value="ECO:0007669"/>
    <property type="project" value="UniProtKB-KW"/>
</dbReference>
<reference evidence="5 8" key="3">
    <citation type="submission" date="2020-08" db="EMBL/GenBank/DDBJ databases">
        <title>Genomic Encyclopedia of Type Strains, Phase IV (KMG-IV): sequencing the most valuable type-strain genomes for metagenomic binning, comparative biology and taxonomic classification.</title>
        <authorList>
            <person name="Goeker M."/>
        </authorList>
    </citation>
    <scope>NUCLEOTIDE SEQUENCE [LARGE SCALE GENOMIC DNA]</scope>
    <source>
        <strain evidence="5 8">DSM 100995</strain>
    </source>
</reference>
<dbReference type="AlphaFoldDB" id="A0A4Y8A9M2"/>
<dbReference type="InterPro" id="IPR002933">
    <property type="entry name" value="Peptidase_M20"/>
</dbReference>
<evidence type="ECO:0000313" key="6">
    <source>
        <dbReference type="EMBL" id="TEW64584.1"/>
    </source>
</evidence>
<comment type="caution">
    <text evidence="6">The sequence shown here is derived from an EMBL/GenBank/DDBJ whole genome shotgun (WGS) entry which is preliminary data.</text>
</comment>
<dbReference type="Proteomes" id="UP000297248">
    <property type="component" value="Unassembled WGS sequence"/>
</dbReference>
<dbReference type="FunFam" id="3.30.70.360:FF:000016">
    <property type="entry name" value="Peptidase family M20/M25/M40"/>
    <property type="match status" value="1"/>
</dbReference>
<proteinExistence type="predicted"/>
<gene>
    <name evidence="6" type="ORF">E2R65_16340</name>
    <name evidence="5" type="ORF">GGR35_003200</name>
</gene>
<accession>A0A4Y8A9M2</accession>
<dbReference type="InterPro" id="IPR011650">
    <property type="entry name" value="Peptidase_M20_dimer"/>
</dbReference>
<evidence type="ECO:0000313" key="5">
    <source>
        <dbReference type="EMBL" id="MBB3970577.1"/>
    </source>
</evidence>
<feature type="domain" description="Peptidase M20 dimerisation" evidence="4">
    <location>
        <begin position="193"/>
        <end position="352"/>
    </location>
</feature>
<sequence length="456" mass="50443">MQVIKQYIEENKQRLLDELFELLRFPSVSADPKYAPDVLNAADYVAKKLTDAGADKVEVCQTAGYPIVYGEKIIDASLPTVLVYGHYDVQPADPLELWKTPPFEPTIREGKIYARGACDDKGQFYMHIKAFELMMQTDGLPCNIKFMIEGEEEVGSNNLSIFVKANKERLKADVVLISDTSMISMEHPSLETGLRGLSYLEVEVTGPNRDLHSGVYGGAVANPATILAKMIASLHDEDNHITIPGFYDDVTELTQAEKDTLNSAPYDEAEYKQDLDVEELWGEKGYSTFERTGTRPTLEVNGIWGGYIGEGAKTVLPSKAHAKISMRLVPNQTSAQITKLFTDHLLKIAPKYVKVQVTPHHGGEPVVTPTDSIAYQAAQKAIAESFGKQPIPTRGGGSIPIVALFEAELGLKTVLMGFGLDSDALHSPNEKYDIFNYYKGIETIPLFHKYFAELSK</sequence>
<keyword evidence="3" id="KW-0378">Hydrolase</keyword>
<dbReference type="NCBIfam" id="NF005914">
    <property type="entry name" value="PRK07907.1"/>
    <property type="match status" value="1"/>
</dbReference>
<dbReference type="Proteomes" id="UP000583101">
    <property type="component" value="Unassembled WGS sequence"/>
</dbReference>
<dbReference type="Pfam" id="PF07687">
    <property type="entry name" value="M20_dimer"/>
    <property type="match status" value="1"/>
</dbReference>
<dbReference type="NCBIfam" id="NF006579">
    <property type="entry name" value="PRK09104.1"/>
    <property type="match status" value="1"/>
</dbReference>
<dbReference type="Gene3D" id="3.30.70.360">
    <property type="match status" value="1"/>
</dbReference>
<dbReference type="GO" id="GO:0008233">
    <property type="term" value="F:peptidase activity"/>
    <property type="evidence" value="ECO:0007669"/>
    <property type="project" value="UniProtKB-KW"/>
</dbReference>
<keyword evidence="1" id="KW-0645">Protease</keyword>
<dbReference type="CDD" id="cd05680">
    <property type="entry name" value="M20_dipept_like"/>
    <property type="match status" value="1"/>
</dbReference>
<evidence type="ECO:0000313" key="8">
    <source>
        <dbReference type="Proteomes" id="UP000583101"/>
    </source>
</evidence>
<dbReference type="PANTHER" id="PTHR43270:SF12">
    <property type="entry name" value="SUCCINYL-DIAMINOPIMELATE DESUCCINYLASE"/>
    <property type="match status" value="1"/>
</dbReference>
<keyword evidence="8" id="KW-1185">Reference proteome</keyword>
<protein>
    <submittedName>
        <fullName evidence="5">Acetylornithine deacetylase/succinyl-diaminopimelate desuccinylase-like protein</fullName>
    </submittedName>
    <submittedName>
        <fullName evidence="6">Dipeptidase</fullName>
    </submittedName>
</protein>
<dbReference type="Gene3D" id="3.40.630.10">
    <property type="entry name" value="Zn peptidases"/>
    <property type="match status" value="1"/>
</dbReference>
<reference evidence="6 7" key="1">
    <citation type="journal article" date="2016" name="Int. J. Syst. Evol. Microbiol.">
        <title>Proposal of Mucilaginibacter phyllosphaerae sp. nov. isolated from the phyllosphere of Galium album.</title>
        <authorList>
            <person name="Aydogan E.L."/>
            <person name="Busse H.J."/>
            <person name="Moser G."/>
            <person name="Muller C."/>
            <person name="Kampfer P."/>
            <person name="Glaeser S.P."/>
        </authorList>
    </citation>
    <scope>NUCLEOTIDE SEQUENCE [LARGE SCALE GENOMIC DNA]</scope>
    <source>
        <strain evidence="6 7">PP-F2FG21</strain>
    </source>
</reference>
<dbReference type="EMBL" id="JACIEG010000006">
    <property type="protein sequence ID" value="MBB3970577.1"/>
    <property type="molecule type" value="Genomic_DNA"/>
</dbReference>
<name>A0A4Y8A9M2_9SPHI</name>
<dbReference type="SUPFAM" id="SSF53187">
    <property type="entry name" value="Zn-dependent exopeptidases"/>
    <property type="match status" value="1"/>
</dbReference>
<dbReference type="InterPro" id="IPR051458">
    <property type="entry name" value="Cyt/Met_Dipeptidase"/>
</dbReference>
<evidence type="ECO:0000259" key="4">
    <source>
        <dbReference type="Pfam" id="PF07687"/>
    </source>
</evidence>
<evidence type="ECO:0000256" key="3">
    <source>
        <dbReference type="ARBA" id="ARBA00022801"/>
    </source>
</evidence>
<dbReference type="RefSeq" id="WP_134337559.1">
    <property type="nucleotide sequence ID" value="NZ_BMCZ01000006.1"/>
</dbReference>
<dbReference type="GO" id="GO:0046872">
    <property type="term" value="F:metal ion binding"/>
    <property type="evidence" value="ECO:0007669"/>
    <property type="project" value="UniProtKB-KW"/>
</dbReference>
<dbReference type="PANTHER" id="PTHR43270">
    <property type="entry name" value="BETA-ALA-HIS DIPEPTIDASE"/>
    <property type="match status" value="1"/>
</dbReference>
<organism evidence="6 7">
    <name type="scientific">Mucilaginibacter phyllosphaerae</name>
    <dbReference type="NCBI Taxonomy" id="1812349"/>
    <lineage>
        <taxon>Bacteria</taxon>
        <taxon>Pseudomonadati</taxon>
        <taxon>Bacteroidota</taxon>
        <taxon>Sphingobacteriia</taxon>
        <taxon>Sphingobacteriales</taxon>
        <taxon>Sphingobacteriaceae</taxon>
        <taxon>Mucilaginibacter</taxon>
    </lineage>
</organism>
<evidence type="ECO:0000313" key="7">
    <source>
        <dbReference type="Proteomes" id="UP000297248"/>
    </source>
</evidence>